<evidence type="ECO:0000313" key="10">
    <source>
        <dbReference type="Proteomes" id="UP000017640"/>
    </source>
</evidence>
<dbReference type="NCBIfam" id="NF009162">
    <property type="entry name" value="PRK12508.1"/>
    <property type="match status" value="1"/>
</dbReference>
<dbReference type="GO" id="GO:0005886">
    <property type="term" value="C:plasma membrane"/>
    <property type="evidence" value="ECO:0007669"/>
    <property type="project" value="UniProtKB-SubCell"/>
</dbReference>
<evidence type="ECO:0000313" key="9">
    <source>
        <dbReference type="EMBL" id="AGY92444.1"/>
    </source>
</evidence>
<dbReference type="HOGENOM" id="CLU_101659_3_1_6"/>
<dbReference type="RefSeq" id="WP_023367614.1">
    <property type="nucleotide sequence ID" value="NC_022664.1"/>
</dbReference>
<dbReference type="PANTHER" id="PTHR33932:SF4">
    <property type="entry name" value="NA(+)_H(+) ANTIPORTER SUBUNIT B"/>
    <property type="match status" value="1"/>
</dbReference>
<evidence type="ECO:0000256" key="2">
    <source>
        <dbReference type="ARBA" id="ARBA00009425"/>
    </source>
</evidence>
<dbReference type="KEGG" id="spiu:SPICUR_07405"/>
<evidence type="ECO:0000256" key="5">
    <source>
        <dbReference type="ARBA" id="ARBA00022989"/>
    </source>
</evidence>
<proteinExistence type="inferred from homology"/>
<dbReference type="OrthoDB" id="2085045at2"/>
<dbReference type="EMBL" id="CP005990">
    <property type="protein sequence ID" value="AGY92444.1"/>
    <property type="molecule type" value="Genomic_DNA"/>
</dbReference>
<keyword evidence="6 7" id="KW-0472">Membrane</keyword>
<sequence>MRDNAILVVVARFLIPLVMLFGLYVQFHGEYSPGGGFQAGVLFASAWILFVFIYGLDTGLRVIPQRVIYALASLGVLLYALVGLLGVALGGRFLDFDPLLDAPKAAQQTGIILVEFGVGVTVAAVVMLIFLLFARRRADTVAAGLDPDAADDVREEQQ</sequence>
<evidence type="ECO:0000259" key="8">
    <source>
        <dbReference type="Pfam" id="PF04039"/>
    </source>
</evidence>
<accession>U5T4H5</accession>
<evidence type="ECO:0000256" key="6">
    <source>
        <dbReference type="ARBA" id="ARBA00023136"/>
    </source>
</evidence>
<dbReference type="STRING" id="1335757.SPICUR_07405"/>
<feature type="transmembrane region" description="Helical" evidence="7">
    <location>
        <begin position="68"/>
        <end position="90"/>
    </location>
</feature>
<comment type="subcellular location">
    <subcellularLocation>
        <location evidence="1">Cell membrane</location>
        <topology evidence="1">Multi-pass membrane protein</topology>
    </subcellularLocation>
</comment>
<protein>
    <recommendedName>
        <fullName evidence="8">Na+/H+ antiporter MnhB subunit-related protein domain-containing protein</fullName>
    </recommendedName>
</protein>
<feature type="domain" description="Na+/H+ antiporter MnhB subunit-related protein" evidence="8">
    <location>
        <begin position="6"/>
        <end position="127"/>
    </location>
</feature>
<organism evidence="9 10">
    <name type="scientific">Spiribacter curvatus</name>
    <dbReference type="NCBI Taxonomy" id="1335757"/>
    <lineage>
        <taxon>Bacteria</taxon>
        <taxon>Pseudomonadati</taxon>
        <taxon>Pseudomonadota</taxon>
        <taxon>Gammaproteobacteria</taxon>
        <taxon>Chromatiales</taxon>
        <taxon>Ectothiorhodospiraceae</taxon>
        <taxon>Spiribacter</taxon>
    </lineage>
</organism>
<keyword evidence="10" id="KW-1185">Reference proteome</keyword>
<feature type="transmembrane region" description="Helical" evidence="7">
    <location>
        <begin position="110"/>
        <end position="133"/>
    </location>
</feature>
<dbReference type="PANTHER" id="PTHR33932">
    <property type="entry name" value="NA(+)/H(+) ANTIPORTER SUBUNIT B"/>
    <property type="match status" value="1"/>
</dbReference>
<comment type="similarity">
    <text evidence="2">Belongs to the CPA3 antiporters (TC 2.A.63) subunit B family.</text>
</comment>
<evidence type="ECO:0000256" key="4">
    <source>
        <dbReference type="ARBA" id="ARBA00022692"/>
    </source>
</evidence>
<dbReference type="InterPro" id="IPR050622">
    <property type="entry name" value="CPA3_antiporter_subunitB"/>
</dbReference>
<keyword evidence="5 7" id="KW-1133">Transmembrane helix</keyword>
<keyword evidence="3" id="KW-1003">Cell membrane</keyword>
<name>U5T4H5_9GAMM</name>
<dbReference type="Proteomes" id="UP000017640">
    <property type="component" value="Chromosome"/>
</dbReference>
<dbReference type="AlphaFoldDB" id="U5T4H5"/>
<feature type="transmembrane region" description="Helical" evidence="7">
    <location>
        <begin position="37"/>
        <end position="56"/>
    </location>
</feature>
<keyword evidence="4 7" id="KW-0812">Transmembrane</keyword>
<dbReference type="Pfam" id="PF04039">
    <property type="entry name" value="MnhB"/>
    <property type="match status" value="1"/>
</dbReference>
<feature type="transmembrane region" description="Helical" evidence="7">
    <location>
        <begin position="5"/>
        <end position="25"/>
    </location>
</feature>
<evidence type="ECO:0000256" key="3">
    <source>
        <dbReference type="ARBA" id="ARBA00022475"/>
    </source>
</evidence>
<dbReference type="eggNOG" id="COG2111">
    <property type="taxonomic scope" value="Bacteria"/>
</dbReference>
<evidence type="ECO:0000256" key="1">
    <source>
        <dbReference type="ARBA" id="ARBA00004651"/>
    </source>
</evidence>
<dbReference type="InterPro" id="IPR007182">
    <property type="entry name" value="MnhB"/>
</dbReference>
<evidence type="ECO:0000256" key="7">
    <source>
        <dbReference type="SAM" id="Phobius"/>
    </source>
</evidence>
<gene>
    <name evidence="9" type="ORF">SPICUR_07405</name>
</gene>
<reference evidence="9 10" key="1">
    <citation type="journal article" date="2013" name="BMC Genomics">
        <title>Genomes of "Spiribacter", a streamlined, successful halophilic bacterium.</title>
        <authorList>
            <person name="Lopez-Perez M."/>
            <person name="Ghai R."/>
            <person name="Leon M.J."/>
            <person name="Rodriguez-Olmos A."/>
            <person name="Copa-Patino J.L."/>
            <person name="Soliveri J."/>
            <person name="Sanchez-Porro C."/>
            <person name="Ventosa A."/>
            <person name="Rodriguez-Valera F."/>
        </authorList>
    </citation>
    <scope>NUCLEOTIDE SEQUENCE [LARGE SCALE GENOMIC DNA]</scope>
    <source>
        <strain evidence="9 10">UAH-SP71</strain>
    </source>
</reference>